<dbReference type="RefSeq" id="WP_105956672.1">
    <property type="nucleotide sequence ID" value="NZ_QUAU01000001.1"/>
</dbReference>
<accession>A0ABY2YXZ2</accession>
<evidence type="ECO:0000256" key="4">
    <source>
        <dbReference type="ARBA" id="ARBA00023136"/>
    </source>
</evidence>
<evidence type="ECO:0000259" key="6">
    <source>
        <dbReference type="Pfam" id="PF01061"/>
    </source>
</evidence>
<sequence>MILKIQLKKVFRNKRFLLFTIVFPVLWYLMLLYLSKSYEGVTKSLDQNTLFMIGCLIGIVGNSIVTFSKRVSNTKNFYTFQSKITNYSIWNFLLDYIITQVILNLIIVVFITFIGLVSNSLAMNYQLLMLILLTILIGIYLSVIGFLWGIMLDSKTVDASATPLMLVVGNLFVPYKQMLSGGFVNIIDIIQRIFPLHYVMDISNEIINKQSICQSLSMFIITFIITLIPFLLIIWFKFIKKEVA</sequence>
<evidence type="ECO:0000256" key="5">
    <source>
        <dbReference type="SAM" id="Phobius"/>
    </source>
</evidence>
<feature type="transmembrane region" description="Helical" evidence="5">
    <location>
        <begin position="16"/>
        <end position="34"/>
    </location>
</feature>
<gene>
    <name evidence="7" type="ORF">DY114_00360</name>
</gene>
<feature type="transmembrane region" description="Helical" evidence="5">
    <location>
        <begin position="49"/>
        <end position="68"/>
    </location>
</feature>
<feature type="transmembrane region" description="Helical" evidence="5">
    <location>
        <begin position="127"/>
        <end position="150"/>
    </location>
</feature>
<dbReference type="Pfam" id="PF01061">
    <property type="entry name" value="ABC2_membrane"/>
    <property type="match status" value="1"/>
</dbReference>
<keyword evidence="8" id="KW-1185">Reference proteome</keyword>
<dbReference type="InterPro" id="IPR013525">
    <property type="entry name" value="ABC2_TM"/>
</dbReference>
<dbReference type="EMBL" id="QUAV01000001">
    <property type="protein sequence ID" value="TPR26184.1"/>
    <property type="molecule type" value="Genomic_DNA"/>
</dbReference>
<feature type="transmembrane region" description="Helical" evidence="5">
    <location>
        <begin position="89"/>
        <end position="115"/>
    </location>
</feature>
<reference evidence="7 8" key="1">
    <citation type="submission" date="2018-08" db="EMBL/GenBank/DDBJ databases">
        <title>Comparative genomics of wild bee and flower associated Lactobacillus reveals potential adaptation to the bee host.</title>
        <authorList>
            <person name="Vuong H.Q."/>
            <person name="Mcfrederick Q.S."/>
        </authorList>
    </citation>
    <scope>NUCLEOTIDE SEQUENCE [LARGE SCALE GENOMIC DNA]</scope>
    <source>
        <strain evidence="7 8">HV_13</strain>
    </source>
</reference>
<keyword evidence="3 5" id="KW-1133">Transmembrane helix</keyword>
<feature type="domain" description="ABC-2 type transporter transmembrane" evidence="6">
    <location>
        <begin position="2"/>
        <end position="202"/>
    </location>
</feature>
<protein>
    <recommendedName>
        <fullName evidence="6">ABC-2 type transporter transmembrane domain-containing protein</fullName>
    </recommendedName>
</protein>
<dbReference type="Proteomes" id="UP000777560">
    <property type="component" value="Unassembled WGS sequence"/>
</dbReference>
<evidence type="ECO:0000256" key="3">
    <source>
        <dbReference type="ARBA" id="ARBA00022989"/>
    </source>
</evidence>
<comment type="subcellular location">
    <subcellularLocation>
        <location evidence="1">Membrane</location>
        <topology evidence="1">Multi-pass membrane protein</topology>
    </subcellularLocation>
</comment>
<evidence type="ECO:0000256" key="1">
    <source>
        <dbReference type="ARBA" id="ARBA00004141"/>
    </source>
</evidence>
<evidence type="ECO:0000313" key="8">
    <source>
        <dbReference type="Proteomes" id="UP000777560"/>
    </source>
</evidence>
<feature type="transmembrane region" description="Helical" evidence="5">
    <location>
        <begin position="216"/>
        <end position="236"/>
    </location>
</feature>
<evidence type="ECO:0000313" key="7">
    <source>
        <dbReference type="EMBL" id="TPR26184.1"/>
    </source>
</evidence>
<evidence type="ECO:0000256" key="2">
    <source>
        <dbReference type="ARBA" id="ARBA00022692"/>
    </source>
</evidence>
<name>A0ABY2YXZ2_9LACO</name>
<keyword evidence="2 5" id="KW-0812">Transmembrane</keyword>
<comment type="caution">
    <text evidence="7">The sequence shown here is derived from an EMBL/GenBank/DDBJ whole genome shotgun (WGS) entry which is preliminary data.</text>
</comment>
<organism evidence="7 8">
    <name type="scientific">Apilactobacillus micheneri</name>
    <dbReference type="NCBI Taxonomy" id="1899430"/>
    <lineage>
        <taxon>Bacteria</taxon>
        <taxon>Bacillati</taxon>
        <taxon>Bacillota</taxon>
        <taxon>Bacilli</taxon>
        <taxon>Lactobacillales</taxon>
        <taxon>Lactobacillaceae</taxon>
        <taxon>Apilactobacillus</taxon>
    </lineage>
</organism>
<keyword evidence="4 5" id="KW-0472">Membrane</keyword>
<proteinExistence type="predicted"/>